<dbReference type="Proteomes" id="UP000287823">
    <property type="component" value="Unassembled WGS sequence"/>
</dbReference>
<dbReference type="RefSeq" id="WP_126797952.1">
    <property type="nucleotide sequence ID" value="NZ_PIPO01000001.1"/>
</dbReference>
<dbReference type="GO" id="GO:0016787">
    <property type="term" value="F:hydrolase activity"/>
    <property type="evidence" value="ECO:0007669"/>
    <property type="project" value="UniProtKB-KW"/>
</dbReference>
<gene>
    <name evidence="1" type="ORF">CWE14_02665</name>
</gene>
<dbReference type="InterPro" id="IPR016035">
    <property type="entry name" value="Acyl_Trfase/lysoPLipase"/>
</dbReference>
<keyword evidence="1" id="KW-0378">Hydrolase</keyword>
<sequence length="356" mass="40192">MTKWLNIKAGAEAYLHIQEKGLQQEDINLLLGASGGPKWFVLQGLDNYLFGEFFAQRKTPLQLLGTSAGAWRFASLGRAHAAKASELFCELYRAQTYSAKPTAAEITDNAKALLEHYVSDADISEMLNQQTFLHHMIVARCNGWAALESRRRQAIGLARAAAGNLLSRRALKSAFERVIFHHPQAGTDLGEHWDDLPTSRVALSTENFRQTLLATGSIPMVLQGVRDIPGAPPGVYRDGGITDYHFDVDLSRQSGLVLYPHFHSQVIPGWFDKKLSWRRTSGKQWPNVIFMHPSQAFLDALPYGKIPDRNDFVKLDAETRQKYWKKAVEVGYRMADQFAEWQQKGTLGEHVELWQR</sequence>
<keyword evidence="2" id="KW-1185">Reference proteome</keyword>
<dbReference type="EMBL" id="PIPO01000001">
    <property type="protein sequence ID" value="RUO34915.1"/>
    <property type="molecule type" value="Genomic_DNA"/>
</dbReference>
<proteinExistence type="predicted"/>
<name>A0A432WMB1_9GAMM</name>
<dbReference type="AlphaFoldDB" id="A0A432WMB1"/>
<accession>A0A432WMB1</accession>
<evidence type="ECO:0000313" key="2">
    <source>
        <dbReference type="Proteomes" id="UP000287823"/>
    </source>
</evidence>
<reference evidence="1 2" key="1">
    <citation type="journal article" date="2011" name="Front. Microbiol.">
        <title>Genomic signatures of strain selection and enhancement in Bacillus atrophaeus var. globigii, a historical biowarfare simulant.</title>
        <authorList>
            <person name="Gibbons H.S."/>
            <person name="Broomall S.M."/>
            <person name="McNew L.A."/>
            <person name="Daligault H."/>
            <person name="Chapman C."/>
            <person name="Bruce D."/>
            <person name="Karavis M."/>
            <person name="Krepps M."/>
            <person name="McGregor P.A."/>
            <person name="Hong C."/>
            <person name="Park K.H."/>
            <person name="Akmal A."/>
            <person name="Feldman A."/>
            <person name="Lin J.S."/>
            <person name="Chang W.E."/>
            <person name="Higgs B.W."/>
            <person name="Demirev P."/>
            <person name="Lindquist J."/>
            <person name="Liem A."/>
            <person name="Fochler E."/>
            <person name="Read T.D."/>
            <person name="Tapia R."/>
            <person name="Johnson S."/>
            <person name="Bishop-Lilly K.A."/>
            <person name="Detter C."/>
            <person name="Han C."/>
            <person name="Sozhamannan S."/>
            <person name="Rosenzweig C.N."/>
            <person name="Skowronski E.W."/>
        </authorList>
    </citation>
    <scope>NUCLEOTIDE SEQUENCE [LARGE SCALE GENOMIC DNA]</scope>
    <source>
        <strain evidence="1 2">Y4G10-17</strain>
    </source>
</reference>
<comment type="caution">
    <text evidence="1">The sequence shown here is derived from an EMBL/GenBank/DDBJ whole genome shotgun (WGS) entry which is preliminary data.</text>
</comment>
<evidence type="ECO:0000313" key="1">
    <source>
        <dbReference type="EMBL" id="RUO34915.1"/>
    </source>
</evidence>
<organism evidence="1 2">
    <name type="scientific">Aliidiomarina soli</name>
    <dbReference type="NCBI Taxonomy" id="1928574"/>
    <lineage>
        <taxon>Bacteria</taxon>
        <taxon>Pseudomonadati</taxon>
        <taxon>Pseudomonadota</taxon>
        <taxon>Gammaproteobacteria</taxon>
        <taxon>Alteromonadales</taxon>
        <taxon>Idiomarinaceae</taxon>
        <taxon>Aliidiomarina</taxon>
    </lineage>
</organism>
<protein>
    <submittedName>
        <fullName evidence="1">Alpha/beta hydrolase</fullName>
    </submittedName>
</protein>
<dbReference type="SUPFAM" id="SSF52151">
    <property type="entry name" value="FabD/lysophospholipase-like"/>
    <property type="match status" value="1"/>
</dbReference>